<evidence type="ECO:0000313" key="4">
    <source>
        <dbReference type="Proteomes" id="UP000659084"/>
    </source>
</evidence>
<gene>
    <name evidence="3" type="ORF">H8J20_04015</name>
</gene>
<dbReference type="InterPro" id="IPR024537">
    <property type="entry name" value="DUF3322"/>
</dbReference>
<protein>
    <recommendedName>
        <fullName evidence="5">DUF3322 and DUF2220 domain-containing protein</fullName>
    </recommendedName>
</protein>
<dbReference type="InterPro" id="IPR024534">
    <property type="entry name" value="JetD_C"/>
</dbReference>
<feature type="domain" description="DUF3322" evidence="2">
    <location>
        <begin position="14"/>
        <end position="194"/>
    </location>
</feature>
<evidence type="ECO:0000259" key="1">
    <source>
        <dbReference type="Pfam" id="PF09983"/>
    </source>
</evidence>
<proteinExistence type="predicted"/>
<dbReference type="InterPro" id="IPR014544">
    <property type="entry name" value="UCP028408"/>
</dbReference>
<evidence type="ECO:0000259" key="2">
    <source>
        <dbReference type="Pfam" id="PF11795"/>
    </source>
</evidence>
<dbReference type="AlphaFoldDB" id="A0AAW3WM70"/>
<organism evidence="3 4">
    <name type="scientific">Serratia fonticola</name>
    <dbReference type="NCBI Taxonomy" id="47917"/>
    <lineage>
        <taxon>Bacteria</taxon>
        <taxon>Pseudomonadati</taxon>
        <taxon>Pseudomonadota</taxon>
        <taxon>Gammaproteobacteria</taxon>
        <taxon>Enterobacterales</taxon>
        <taxon>Yersiniaceae</taxon>
        <taxon>Serratia</taxon>
    </lineage>
</organism>
<feature type="domain" description="Wadjet protein JetD C-terminal" evidence="1">
    <location>
        <begin position="217"/>
        <end position="387"/>
    </location>
</feature>
<dbReference type="Pfam" id="PF09983">
    <property type="entry name" value="JetD_C"/>
    <property type="match status" value="1"/>
</dbReference>
<reference evidence="3" key="1">
    <citation type="submission" date="2020-08" db="EMBL/GenBank/DDBJ databases">
        <title>Food and environmental bacterial isolates.</title>
        <authorList>
            <person name="Richter L."/>
            <person name="Du Plessis E.M."/>
            <person name="Duvenage S."/>
            <person name="Allam M."/>
            <person name="Korsten L."/>
        </authorList>
    </citation>
    <scope>NUCLEOTIDE SEQUENCE</scope>
    <source>
        <strain evidence="3">UPMP2127</strain>
    </source>
</reference>
<name>A0AAW3WM70_SERFO</name>
<dbReference type="EMBL" id="JACNYO010000003">
    <property type="protein sequence ID" value="MBC3211298.1"/>
    <property type="molecule type" value="Genomic_DNA"/>
</dbReference>
<accession>A0AAW3WM70</accession>
<dbReference type="Pfam" id="PF11795">
    <property type="entry name" value="DUF3322"/>
    <property type="match status" value="1"/>
</dbReference>
<evidence type="ECO:0000313" key="3">
    <source>
        <dbReference type="EMBL" id="MBC3211298.1"/>
    </source>
</evidence>
<dbReference type="Proteomes" id="UP000659084">
    <property type="component" value="Unassembled WGS sequence"/>
</dbReference>
<sequence>MANEWGRLPEQAYALISKREWLHRGNLKARLLGERPFPIRVSLKPPTNRAILADLAHFQRYVGAWRQFPHQQWLEWEERNYRTLGSQRVPLALVLEDITSLLAYLGKEAQARSDSWVRNMAPLLAIESKLYPVLVNYLELLASLSPIDIQRLQQLIPQLKPGMGNGQYLRALPLQGVDTKFVEQYVRLISDLLDCLHDGAIAAQGGLANWLDVKGNHKGWLTVRPLCAAAQAGLGGLGLLQLTVDELRQQPLPAKHILVVENVQSGLGLPFMADTIAVSGGGKNVSWLDAPWLADKQVAYWGDIDSWGLHVLSDARSKLSQLTALMMDHATVMRYSAMMVEEDSSMTAMPTHLTVEELALFEALIAGSYPGTRLEQEKLAPDYIQQRLNEWLSSLQ</sequence>
<dbReference type="PIRSF" id="PIRSF028408">
    <property type="entry name" value="UCP028408"/>
    <property type="match status" value="1"/>
</dbReference>
<comment type="caution">
    <text evidence="3">The sequence shown here is derived from an EMBL/GenBank/DDBJ whole genome shotgun (WGS) entry which is preliminary data.</text>
</comment>
<dbReference type="RefSeq" id="WP_179252038.1">
    <property type="nucleotide sequence ID" value="NZ_JACBIV010000004.1"/>
</dbReference>
<evidence type="ECO:0008006" key="5">
    <source>
        <dbReference type="Google" id="ProtNLM"/>
    </source>
</evidence>